<dbReference type="PANTHER" id="PTHR44846">
    <property type="entry name" value="MANNOSYL-D-GLYCERATE TRANSPORT/METABOLISM SYSTEM REPRESSOR MNGR-RELATED"/>
    <property type="match status" value="1"/>
</dbReference>
<evidence type="ECO:0000313" key="6">
    <source>
        <dbReference type="Proteomes" id="UP001555826"/>
    </source>
</evidence>
<reference evidence="5 6" key="1">
    <citation type="submission" date="2024-07" db="EMBL/GenBank/DDBJ databases">
        <authorList>
            <person name="Thanompreechachai J."/>
            <person name="Duangmal K."/>
        </authorList>
    </citation>
    <scope>NUCLEOTIDE SEQUENCE [LARGE SCALE GENOMIC DNA]</scope>
    <source>
        <strain evidence="5 6">KCTC 19886</strain>
    </source>
</reference>
<dbReference type="Proteomes" id="UP001555826">
    <property type="component" value="Unassembled WGS sequence"/>
</dbReference>
<keyword evidence="2" id="KW-0238">DNA-binding</keyword>
<dbReference type="Pfam" id="PF00392">
    <property type="entry name" value="GntR"/>
    <property type="match status" value="1"/>
</dbReference>
<accession>A0ABV3P5Y6</accession>
<dbReference type="SMART" id="SM00866">
    <property type="entry name" value="UTRA"/>
    <property type="match status" value="1"/>
</dbReference>
<organism evidence="5 6">
    <name type="scientific">Kineococcus endophyticus</name>
    <dbReference type="NCBI Taxonomy" id="1181883"/>
    <lineage>
        <taxon>Bacteria</taxon>
        <taxon>Bacillati</taxon>
        <taxon>Actinomycetota</taxon>
        <taxon>Actinomycetes</taxon>
        <taxon>Kineosporiales</taxon>
        <taxon>Kineosporiaceae</taxon>
        <taxon>Kineococcus</taxon>
    </lineage>
</organism>
<dbReference type="EMBL" id="JBFNQN010000006">
    <property type="protein sequence ID" value="MEW9265042.1"/>
    <property type="molecule type" value="Genomic_DNA"/>
</dbReference>
<dbReference type="Pfam" id="PF07702">
    <property type="entry name" value="UTRA"/>
    <property type="match status" value="1"/>
</dbReference>
<evidence type="ECO:0000256" key="1">
    <source>
        <dbReference type="ARBA" id="ARBA00023015"/>
    </source>
</evidence>
<dbReference type="SUPFAM" id="SSF64288">
    <property type="entry name" value="Chorismate lyase-like"/>
    <property type="match status" value="1"/>
</dbReference>
<dbReference type="InterPro" id="IPR036390">
    <property type="entry name" value="WH_DNA-bd_sf"/>
</dbReference>
<protein>
    <submittedName>
        <fullName evidence="5">GntR family transcriptional regulator</fullName>
    </submittedName>
</protein>
<evidence type="ECO:0000259" key="4">
    <source>
        <dbReference type="PROSITE" id="PS50949"/>
    </source>
</evidence>
<dbReference type="InterPro" id="IPR036388">
    <property type="entry name" value="WH-like_DNA-bd_sf"/>
</dbReference>
<gene>
    <name evidence="5" type="ORF">AB1207_09805</name>
</gene>
<keyword evidence="1" id="KW-0805">Transcription regulation</keyword>
<sequence length="248" mass="27479">MSVYQQIADDLRERIASGDLRPGDDVPTEGELAARWRTSRGPVRNALAALRAEGLVESTRGRPSRVVTRPARQPVDTSVPFTRWAREIGARPGARTQSVTLHRADADRAHLLGVEPGDRVVDVLRLRTLDDRPTMLERLTYVEEVGRLLLGEDLDAVSITEVLQSHGYDVGDVDHEIDAVAADEDDARLLDVDAGTPVLRLRRFSYGADGRVFEAGDDRYRSDVVRFTVATAGRRRPTGPHFVRPVGR</sequence>
<comment type="caution">
    <text evidence="5">The sequence shown here is derived from an EMBL/GenBank/DDBJ whole genome shotgun (WGS) entry which is preliminary data.</text>
</comment>
<evidence type="ECO:0000256" key="2">
    <source>
        <dbReference type="ARBA" id="ARBA00023125"/>
    </source>
</evidence>
<dbReference type="InterPro" id="IPR028978">
    <property type="entry name" value="Chorismate_lyase_/UTRA_dom_sf"/>
</dbReference>
<dbReference type="InterPro" id="IPR050679">
    <property type="entry name" value="Bact_HTH_transcr_reg"/>
</dbReference>
<dbReference type="InterPro" id="IPR000524">
    <property type="entry name" value="Tscrpt_reg_HTH_GntR"/>
</dbReference>
<evidence type="ECO:0000313" key="5">
    <source>
        <dbReference type="EMBL" id="MEW9265042.1"/>
    </source>
</evidence>
<dbReference type="CDD" id="cd07377">
    <property type="entry name" value="WHTH_GntR"/>
    <property type="match status" value="1"/>
</dbReference>
<dbReference type="InterPro" id="IPR011663">
    <property type="entry name" value="UTRA"/>
</dbReference>
<dbReference type="PRINTS" id="PR00035">
    <property type="entry name" value="HTHGNTR"/>
</dbReference>
<feature type="domain" description="HTH gntR-type" evidence="4">
    <location>
        <begin position="1"/>
        <end position="69"/>
    </location>
</feature>
<dbReference type="RefSeq" id="WP_367637949.1">
    <property type="nucleotide sequence ID" value="NZ_JBFNQN010000006.1"/>
</dbReference>
<dbReference type="SMART" id="SM00345">
    <property type="entry name" value="HTH_GNTR"/>
    <property type="match status" value="1"/>
</dbReference>
<name>A0ABV3P5Y6_9ACTN</name>
<dbReference type="Gene3D" id="3.40.1410.10">
    <property type="entry name" value="Chorismate lyase-like"/>
    <property type="match status" value="1"/>
</dbReference>
<dbReference type="SUPFAM" id="SSF46785">
    <property type="entry name" value="Winged helix' DNA-binding domain"/>
    <property type="match status" value="1"/>
</dbReference>
<keyword evidence="3" id="KW-0804">Transcription</keyword>
<proteinExistence type="predicted"/>
<dbReference type="Gene3D" id="1.10.10.10">
    <property type="entry name" value="Winged helix-like DNA-binding domain superfamily/Winged helix DNA-binding domain"/>
    <property type="match status" value="1"/>
</dbReference>
<evidence type="ECO:0000256" key="3">
    <source>
        <dbReference type="ARBA" id="ARBA00023163"/>
    </source>
</evidence>
<keyword evidence="6" id="KW-1185">Reference proteome</keyword>
<dbReference type="PROSITE" id="PS50949">
    <property type="entry name" value="HTH_GNTR"/>
    <property type="match status" value="1"/>
</dbReference>
<dbReference type="PANTHER" id="PTHR44846:SF1">
    <property type="entry name" value="MANNOSYL-D-GLYCERATE TRANSPORT_METABOLISM SYSTEM REPRESSOR MNGR-RELATED"/>
    <property type="match status" value="1"/>
</dbReference>